<protein>
    <submittedName>
        <fullName evidence="3">YqaJ-like viral recombinase domain</fullName>
    </submittedName>
</protein>
<evidence type="ECO:0000313" key="3">
    <source>
        <dbReference type="EMBL" id="AYV81934.1"/>
    </source>
</evidence>
<sequence length="620" mass="71882">MTENVQILGGISEVHKKHVRKLLRTEHVGKSFDSDAYLSLIKSVSEKQNICENGLREFVDLYTREEDGKIVIFGKKMVRAKKGKAAEVVPVIPEVVVPVAVEVPLVIQEPVPEASGPKMIKRTRIVRRLVPKVRKPEVPANEYNQPLPDGVHIVQFKPPVYQPQPVQQVHVTPAVVTTPMTKYVYPKETIAARIHREAKYGPHGTQWVNDIQLNDVMTPDVIKKQIHHQKLLEIKVPEQRSEGWFKMRKERITASDGGCVLGMNEHEPKYKFILKKTVGDTFKGNLYCYHGKKYEKAAIMIYEYRFNVSLNEFGLIGHPSIRFLGASPDGIVGLFKNDGTHYTRNVGRMLEIKCPFTRKIKMEGHIDDIVPIYYQVQVQLQLECCDLDECDFWQCKISEYASRTEFVNDTDPLEPFRSKQTQFEKGCLIQLIPKATMKVIIETKKYWDNVYDEAIFLYPAKIEMTPCECDIWVSQTVGGLYVTHPDYVFDKVIYWKLEHSHCLLIERDKKWFAEKLPELERMWNYVEFFRANKTKLDLLIKYLDSLSRKMNDKIMKVVETLAKVPKANTPEEYIYKEFLNKLEEEIESNLVHKAELKSQKDDRLASERTDGEKGNGTYMF</sequence>
<proteinExistence type="predicted"/>
<dbReference type="NCBIfam" id="TIGR03033">
    <property type="entry name" value="phage_rel_nuc"/>
    <property type="match status" value="1"/>
</dbReference>
<dbReference type="InterPro" id="IPR011604">
    <property type="entry name" value="PDDEXK-like_dom_sf"/>
</dbReference>
<dbReference type="InterPro" id="IPR011335">
    <property type="entry name" value="Restrct_endonuc-II-like"/>
</dbReference>
<evidence type="ECO:0000259" key="2">
    <source>
        <dbReference type="Pfam" id="PF09588"/>
    </source>
</evidence>
<feature type="region of interest" description="Disordered" evidence="1">
    <location>
        <begin position="601"/>
        <end position="620"/>
    </location>
</feature>
<reference evidence="3" key="1">
    <citation type="submission" date="2018-10" db="EMBL/GenBank/DDBJ databases">
        <title>Hidden diversity of soil giant viruses.</title>
        <authorList>
            <person name="Schulz F."/>
            <person name="Alteio L."/>
            <person name="Goudeau D."/>
            <person name="Ryan E.M."/>
            <person name="Malmstrom R.R."/>
            <person name="Blanchard J."/>
            <person name="Woyke T."/>
        </authorList>
    </citation>
    <scope>NUCLEOTIDE SEQUENCE</scope>
    <source>
        <strain evidence="3">HAV1</strain>
    </source>
</reference>
<dbReference type="Gene3D" id="3.90.320.10">
    <property type="match status" value="1"/>
</dbReference>
<dbReference type="InterPro" id="IPR019080">
    <property type="entry name" value="YqaJ_viral_recombinase"/>
</dbReference>
<name>A0A3G5A616_9VIRU</name>
<dbReference type="SUPFAM" id="SSF52980">
    <property type="entry name" value="Restriction endonuclease-like"/>
    <property type="match status" value="1"/>
</dbReference>
<gene>
    <name evidence="3" type="ORF">Harvfovirus81_2</name>
</gene>
<dbReference type="EMBL" id="MK072323">
    <property type="protein sequence ID" value="AYV81934.1"/>
    <property type="molecule type" value="Genomic_DNA"/>
</dbReference>
<dbReference type="InterPro" id="IPR051703">
    <property type="entry name" value="NF-kappa-B_Signaling_Reg"/>
</dbReference>
<dbReference type="InterPro" id="IPR017482">
    <property type="entry name" value="Lambda-type_endonuclease"/>
</dbReference>
<dbReference type="CDD" id="cd22343">
    <property type="entry name" value="PDDEXK_lambda_exonuclease-like"/>
    <property type="match status" value="1"/>
</dbReference>
<evidence type="ECO:0000256" key="1">
    <source>
        <dbReference type="SAM" id="MobiDB-lite"/>
    </source>
</evidence>
<feature type="domain" description="YqaJ viral recombinase" evidence="2">
    <location>
        <begin position="244"/>
        <end position="386"/>
    </location>
</feature>
<dbReference type="PANTHER" id="PTHR46609">
    <property type="entry name" value="EXONUCLEASE, PHAGE-TYPE/RECB, C-TERMINAL DOMAIN-CONTAINING PROTEIN"/>
    <property type="match status" value="1"/>
</dbReference>
<dbReference type="Pfam" id="PF09588">
    <property type="entry name" value="YqaJ"/>
    <property type="match status" value="1"/>
</dbReference>
<organism evidence="3">
    <name type="scientific">Harvfovirus sp</name>
    <dbReference type="NCBI Taxonomy" id="2487768"/>
    <lineage>
        <taxon>Viruses</taxon>
        <taxon>Varidnaviria</taxon>
        <taxon>Bamfordvirae</taxon>
        <taxon>Nucleocytoviricota</taxon>
        <taxon>Megaviricetes</taxon>
        <taxon>Imitervirales</taxon>
        <taxon>Mimiviridae</taxon>
        <taxon>Klosneuvirinae</taxon>
    </lineage>
</organism>
<accession>A0A3G5A616</accession>
<dbReference type="PANTHER" id="PTHR46609:SF6">
    <property type="entry name" value="EXONUCLEASE, PHAGE-TYPE_RECB, C-TERMINAL DOMAIN-CONTAINING PROTEIN-RELATED"/>
    <property type="match status" value="1"/>
</dbReference>
<feature type="compositionally biased region" description="Basic and acidic residues" evidence="1">
    <location>
        <begin position="601"/>
        <end position="613"/>
    </location>
</feature>